<keyword evidence="4" id="KW-0539">Nucleus</keyword>
<feature type="domain" description="Pre-mRNA polyadenylation factor Fip1" evidence="6">
    <location>
        <begin position="233"/>
        <end position="273"/>
    </location>
</feature>
<keyword evidence="8" id="KW-1185">Reference proteome</keyword>
<feature type="compositionally biased region" description="Gly residues" evidence="5">
    <location>
        <begin position="456"/>
        <end position="469"/>
    </location>
</feature>
<feature type="region of interest" description="Disordered" evidence="5">
    <location>
        <begin position="50"/>
        <end position="225"/>
    </location>
</feature>
<feature type="compositionally biased region" description="Pro residues" evidence="5">
    <location>
        <begin position="472"/>
        <end position="489"/>
    </location>
</feature>
<organism evidence="7 8">
    <name type="scientific">Pholiota conissans</name>
    <dbReference type="NCBI Taxonomy" id="109636"/>
    <lineage>
        <taxon>Eukaryota</taxon>
        <taxon>Fungi</taxon>
        <taxon>Dikarya</taxon>
        <taxon>Basidiomycota</taxon>
        <taxon>Agaricomycotina</taxon>
        <taxon>Agaricomycetes</taxon>
        <taxon>Agaricomycetidae</taxon>
        <taxon>Agaricales</taxon>
        <taxon>Agaricineae</taxon>
        <taxon>Strophariaceae</taxon>
        <taxon>Pholiota</taxon>
    </lineage>
</organism>
<evidence type="ECO:0000256" key="3">
    <source>
        <dbReference type="ARBA" id="ARBA00022664"/>
    </source>
</evidence>
<feature type="compositionally biased region" description="Acidic residues" evidence="5">
    <location>
        <begin position="67"/>
        <end position="94"/>
    </location>
</feature>
<accession>A0A9P6D791</accession>
<gene>
    <name evidence="7" type="ORF">BDN70DRAFT_926634</name>
</gene>
<keyword evidence="3" id="KW-0507">mRNA processing</keyword>
<dbReference type="PANTHER" id="PTHR13484:SF0">
    <property type="entry name" value="PRE-MRNA 3'-END-PROCESSING FACTOR FIP1"/>
    <property type="match status" value="1"/>
</dbReference>
<dbReference type="InterPro" id="IPR007854">
    <property type="entry name" value="Fip1_dom"/>
</dbReference>
<evidence type="ECO:0000313" key="7">
    <source>
        <dbReference type="EMBL" id="KAF9486384.1"/>
    </source>
</evidence>
<evidence type="ECO:0000259" key="6">
    <source>
        <dbReference type="Pfam" id="PF05182"/>
    </source>
</evidence>
<evidence type="ECO:0000313" key="8">
    <source>
        <dbReference type="Proteomes" id="UP000807469"/>
    </source>
</evidence>
<sequence length="574" mass="61782">MREYFRTQTVSLVLALCCYKPSLTSGRISRVSLESITTANGLVAHLEKEAEASATPDANDEQPPANEGEEEEEEEEEEEDVDLGEDTEDDDIEIIMEPVARSLDFRSQNRPTQSRSTNPTTPQAPKAPQLSLTTEYTPIQRGGPPQNQAATPLAHPSAEAPTAAPVTPSQTHPQQIQVHTQPQASRDQQLQSIGAAPDDGVDTSALPPVQAPPSHPDVDPSATGVFDGRSILEVDLNALVDKPWRRPGSDISDWFNYGFDELSWEAYCYRRRDLGEIANVLKTNVINFAAMPEEQLIALPPEVRTMVMTGANAMMNNAGANPNMIGPGVMMDMGMMGPMGMGMGNDMGAHMGNSMMQGMMADGGQGQQGVGPGTGTNEQVNGVGMMQEGMWYYKDFTVDCTLIPPLVVEQEQNAMVQQIYPVMEPPNVPTVPVGARGGTPVPFRGGRGAVPTRGRGFQGRGRGRGGMYGGDAPPPVPVRPASPLPPGVPTGPRNQNKYKDRDGNAPAVDGLDYGGGKEGVGRRTPSGEPEERISRSVPVQHVAKVAKLKIGLAFFNRKRRISPGMDDIRSSKRR</sequence>
<dbReference type="OrthoDB" id="1917198at2759"/>
<comment type="caution">
    <text evidence="7">The sequence shown here is derived from an EMBL/GenBank/DDBJ whole genome shotgun (WGS) entry which is preliminary data.</text>
</comment>
<evidence type="ECO:0000256" key="1">
    <source>
        <dbReference type="ARBA" id="ARBA00004123"/>
    </source>
</evidence>
<dbReference type="EMBL" id="MU155130">
    <property type="protein sequence ID" value="KAF9486384.1"/>
    <property type="molecule type" value="Genomic_DNA"/>
</dbReference>
<dbReference type="PANTHER" id="PTHR13484">
    <property type="entry name" value="FIP1-LIKE 1 PROTEIN"/>
    <property type="match status" value="1"/>
</dbReference>
<feature type="region of interest" description="Disordered" evidence="5">
    <location>
        <begin position="433"/>
        <end position="536"/>
    </location>
</feature>
<dbReference type="InterPro" id="IPR051187">
    <property type="entry name" value="Pre-mRNA_3'-end_processing_reg"/>
</dbReference>
<feature type="compositionally biased region" description="Polar residues" evidence="5">
    <location>
        <begin position="105"/>
        <end position="123"/>
    </location>
</feature>
<comment type="similarity">
    <text evidence="2">Belongs to the FIP1 family.</text>
</comment>
<reference evidence="7" key="1">
    <citation type="submission" date="2020-11" db="EMBL/GenBank/DDBJ databases">
        <authorList>
            <consortium name="DOE Joint Genome Institute"/>
            <person name="Ahrendt S."/>
            <person name="Riley R."/>
            <person name="Andreopoulos W."/>
            <person name="Labutti K."/>
            <person name="Pangilinan J."/>
            <person name="Ruiz-Duenas F.J."/>
            <person name="Barrasa J.M."/>
            <person name="Sanchez-Garcia M."/>
            <person name="Camarero S."/>
            <person name="Miyauchi S."/>
            <person name="Serrano A."/>
            <person name="Linde D."/>
            <person name="Babiker R."/>
            <person name="Drula E."/>
            <person name="Ayuso-Fernandez I."/>
            <person name="Pacheco R."/>
            <person name="Padilla G."/>
            <person name="Ferreira P."/>
            <person name="Barriuso J."/>
            <person name="Kellner H."/>
            <person name="Castanera R."/>
            <person name="Alfaro M."/>
            <person name="Ramirez L."/>
            <person name="Pisabarro A.G."/>
            <person name="Kuo A."/>
            <person name="Tritt A."/>
            <person name="Lipzen A."/>
            <person name="He G."/>
            <person name="Yan M."/>
            <person name="Ng V."/>
            <person name="Cullen D."/>
            <person name="Martin F."/>
            <person name="Rosso M.-N."/>
            <person name="Henrissat B."/>
            <person name="Hibbett D."/>
            <person name="Martinez A.T."/>
            <person name="Grigoriev I.V."/>
        </authorList>
    </citation>
    <scope>NUCLEOTIDE SEQUENCE</scope>
    <source>
        <strain evidence="7">CIRM-BRFM 674</strain>
    </source>
</reference>
<dbReference type="AlphaFoldDB" id="A0A9P6D791"/>
<dbReference type="GO" id="GO:0006397">
    <property type="term" value="P:mRNA processing"/>
    <property type="evidence" value="ECO:0007669"/>
    <property type="project" value="UniProtKB-KW"/>
</dbReference>
<evidence type="ECO:0000256" key="5">
    <source>
        <dbReference type="SAM" id="MobiDB-lite"/>
    </source>
</evidence>
<protein>
    <recommendedName>
        <fullName evidence="6">Pre-mRNA polyadenylation factor Fip1 domain-containing protein</fullName>
    </recommendedName>
</protein>
<dbReference type="Pfam" id="PF05182">
    <property type="entry name" value="Fip1"/>
    <property type="match status" value="1"/>
</dbReference>
<proteinExistence type="inferred from homology"/>
<comment type="subcellular location">
    <subcellularLocation>
        <location evidence="1">Nucleus</location>
    </subcellularLocation>
</comment>
<dbReference type="Proteomes" id="UP000807469">
    <property type="component" value="Unassembled WGS sequence"/>
</dbReference>
<evidence type="ECO:0000256" key="2">
    <source>
        <dbReference type="ARBA" id="ARBA00007459"/>
    </source>
</evidence>
<name>A0A9P6D791_9AGAR</name>
<evidence type="ECO:0000256" key="4">
    <source>
        <dbReference type="ARBA" id="ARBA00023242"/>
    </source>
</evidence>
<feature type="compositionally biased region" description="Polar residues" evidence="5">
    <location>
        <begin position="167"/>
        <end position="192"/>
    </location>
</feature>
<dbReference type="GO" id="GO:0005847">
    <property type="term" value="C:mRNA cleavage and polyadenylation specificity factor complex"/>
    <property type="evidence" value="ECO:0007669"/>
    <property type="project" value="TreeGrafter"/>
</dbReference>